<dbReference type="EMBL" id="JAUEPT010000096">
    <property type="protein sequence ID" value="KAK0432304.1"/>
    <property type="molecule type" value="Genomic_DNA"/>
</dbReference>
<keyword evidence="1" id="KW-0812">Transmembrane</keyword>
<reference evidence="2" key="1">
    <citation type="submission" date="2023-06" db="EMBL/GenBank/DDBJ databases">
        <authorList>
            <consortium name="Lawrence Berkeley National Laboratory"/>
            <person name="Ahrendt S."/>
            <person name="Sahu N."/>
            <person name="Indic B."/>
            <person name="Wong-Bajracharya J."/>
            <person name="Merenyi Z."/>
            <person name="Ke H.-M."/>
            <person name="Monk M."/>
            <person name="Kocsube S."/>
            <person name="Drula E."/>
            <person name="Lipzen A."/>
            <person name="Balint B."/>
            <person name="Henrissat B."/>
            <person name="Andreopoulos B."/>
            <person name="Martin F.M."/>
            <person name="Harder C.B."/>
            <person name="Rigling D."/>
            <person name="Ford K.L."/>
            <person name="Foster G.D."/>
            <person name="Pangilinan J."/>
            <person name="Papanicolaou A."/>
            <person name="Barry K."/>
            <person name="LaButti K."/>
            <person name="Viragh M."/>
            <person name="Koriabine M."/>
            <person name="Yan M."/>
            <person name="Riley R."/>
            <person name="Champramary S."/>
            <person name="Plett K.L."/>
            <person name="Tsai I.J."/>
            <person name="Slot J."/>
            <person name="Sipos G."/>
            <person name="Plett J."/>
            <person name="Nagy L.G."/>
            <person name="Grigoriev I.V."/>
        </authorList>
    </citation>
    <scope>NUCLEOTIDE SEQUENCE</scope>
    <source>
        <strain evidence="2">FPL87.14</strain>
    </source>
</reference>
<dbReference type="AlphaFoldDB" id="A0AA39MFY5"/>
<gene>
    <name evidence="2" type="ORF">EV421DRAFT_2024038</name>
</gene>
<proteinExistence type="predicted"/>
<comment type="caution">
    <text evidence="2">The sequence shown here is derived from an EMBL/GenBank/DDBJ whole genome shotgun (WGS) entry which is preliminary data.</text>
</comment>
<organism evidence="2 3">
    <name type="scientific">Armillaria borealis</name>
    <dbReference type="NCBI Taxonomy" id="47425"/>
    <lineage>
        <taxon>Eukaryota</taxon>
        <taxon>Fungi</taxon>
        <taxon>Dikarya</taxon>
        <taxon>Basidiomycota</taxon>
        <taxon>Agaricomycotina</taxon>
        <taxon>Agaricomycetes</taxon>
        <taxon>Agaricomycetidae</taxon>
        <taxon>Agaricales</taxon>
        <taxon>Marasmiineae</taxon>
        <taxon>Physalacriaceae</taxon>
        <taxon>Armillaria</taxon>
    </lineage>
</organism>
<evidence type="ECO:0000256" key="1">
    <source>
        <dbReference type="SAM" id="Phobius"/>
    </source>
</evidence>
<feature type="transmembrane region" description="Helical" evidence="1">
    <location>
        <begin position="83"/>
        <end position="103"/>
    </location>
</feature>
<dbReference type="Proteomes" id="UP001175226">
    <property type="component" value="Unassembled WGS sequence"/>
</dbReference>
<keyword evidence="1" id="KW-1133">Transmembrane helix</keyword>
<name>A0AA39MFY5_9AGAR</name>
<keyword evidence="1" id="KW-0472">Membrane</keyword>
<protein>
    <submittedName>
        <fullName evidence="2">Uncharacterized protein</fullName>
    </submittedName>
</protein>
<evidence type="ECO:0000313" key="3">
    <source>
        <dbReference type="Proteomes" id="UP001175226"/>
    </source>
</evidence>
<keyword evidence="3" id="KW-1185">Reference proteome</keyword>
<sequence length="152" mass="17441">MISRKTMIAQRRGDTYPVFRDMKEIYNSYKHNQYRISLLQSFFPHSQRSPGRGARTWFKGRDFDEGCKCISKQLPFDGNVVDWNSALVAAWVSLGLLLFVAGFKCGRRRCRKITDIESKAVHADVKPPVEDWKNAKTRSQIMTGVVDDLPLA</sequence>
<evidence type="ECO:0000313" key="2">
    <source>
        <dbReference type="EMBL" id="KAK0432304.1"/>
    </source>
</evidence>
<accession>A0AA39MFY5</accession>